<evidence type="ECO:0000256" key="2">
    <source>
        <dbReference type="ARBA" id="ARBA00022692"/>
    </source>
</evidence>
<dbReference type="GeneID" id="103629252"/>
<dbReference type="KEGG" id="zma:103629252"/>
<evidence type="ECO:0000313" key="7">
    <source>
        <dbReference type="Proteomes" id="UP000007305"/>
    </source>
</evidence>
<dbReference type="InParanoid" id="A0A804PT98"/>
<protein>
    <submittedName>
        <fullName evidence="6">Uncharacterized protein</fullName>
    </submittedName>
</protein>
<keyword evidence="7" id="KW-1185">Reference proteome</keyword>
<dbReference type="InterPro" id="IPR045238">
    <property type="entry name" value="Tim23-like"/>
</dbReference>
<dbReference type="OrthoDB" id="659514at2759"/>
<sequence length="263" mass="27937">MCSPGTQNCISIPFVVAIATFSFVGIAREREKEREREMSNAKTARFGPAANWEGYRRQPNYTEAMKEGMDCRPVSGHYADGDGRSWSWHQTYESGAGGGLPKPVVVAIRALRSFVGVGAVAACKVAAEDAVDCLSEGGVSRHQPGRSSLKKICREGAYWGAAAGAFETLEFGAELMRGRSDWKNAVIGGALAGAAVSVADGYYNRSHGGNAGTPQVIKAAVAGGAIGAALELISHRRHVDRLRTDGQTMELTHEPNPLTSGRK</sequence>
<evidence type="ECO:0007829" key="8">
    <source>
        <dbReference type="PeptideAtlas" id="A0A804PT98"/>
    </source>
</evidence>
<evidence type="ECO:0000256" key="3">
    <source>
        <dbReference type="ARBA" id="ARBA00022989"/>
    </source>
</evidence>
<dbReference type="RefSeq" id="XP_008648643.1">
    <property type="nucleotide sequence ID" value="XM_008650421.2"/>
</dbReference>
<keyword evidence="2 5" id="KW-0812">Transmembrane</keyword>
<dbReference type="PANTHER" id="PTHR15371:SF22">
    <property type="entry name" value="YMGG-LIKE GLY-ZIPPER DOMAIN-CONTAINING PROTEIN"/>
    <property type="match status" value="1"/>
</dbReference>
<feature type="transmembrane region" description="Helical" evidence="5">
    <location>
        <begin position="12"/>
        <end position="28"/>
    </location>
</feature>
<dbReference type="Gramene" id="Zm00001eb266870_T002">
    <property type="protein sequence ID" value="Zm00001eb266870_P002"/>
    <property type="gene ID" value="Zm00001eb266870"/>
</dbReference>
<dbReference type="AlphaFoldDB" id="A0A804PT98"/>
<dbReference type="FunCoup" id="A0A804PT98">
    <property type="interactions" value="1190"/>
</dbReference>
<reference evidence="7" key="1">
    <citation type="journal article" date="2009" name="Science">
        <title>The B73 maize genome: complexity, diversity, and dynamics.</title>
        <authorList>
            <person name="Schnable P.S."/>
            <person name="Ware D."/>
            <person name="Fulton R.S."/>
            <person name="Stein J.C."/>
            <person name="Wei F."/>
            <person name="Pasternak S."/>
            <person name="Liang C."/>
            <person name="Zhang J."/>
            <person name="Fulton L."/>
            <person name="Graves T.A."/>
            <person name="Minx P."/>
            <person name="Reily A.D."/>
            <person name="Courtney L."/>
            <person name="Kruchowski S.S."/>
            <person name="Tomlinson C."/>
            <person name="Strong C."/>
            <person name="Delehaunty K."/>
            <person name="Fronick C."/>
            <person name="Courtney B."/>
            <person name="Rock S.M."/>
            <person name="Belter E."/>
            <person name="Du F."/>
            <person name="Kim K."/>
            <person name="Abbott R.M."/>
            <person name="Cotton M."/>
            <person name="Levy A."/>
            <person name="Marchetto P."/>
            <person name="Ochoa K."/>
            <person name="Jackson S.M."/>
            <person name="Gillam B."/>
            <person name="Chen W."/>
            <person name="Yan L."/>
            <person name="Higginbotham J."/>
            <person name="Cardenas M."/>
            <person name="Waligorski J."/>
            <person name="Applebaum E."/>
            <person name="Phelps L."/>
            <person name="Falcone J."/>
            <person name="Kanchi K."/>
            <person name="Thane T."/>
            <person name="Scimone A."/>
            <person name="Thane N."/>
            <person name="Henke J."/>
            <person name="Wang T."/>
            <person name="Ruppert J."/>
            <person name="Shah N."/>
            <person name="Rotter K."/>
            <person name="Hodges J."/>
            <person name="Ingenthron E."/>
            <person name="Cordes M."/>
            <person name="Kohlberg S."/>
            <person name="Sgro J."/>
            <person name="Delgado B."/>
            <person name="Mead K."/>
            <person name="Chinwalla A."/>
            <person name="Leonard S."/>
            <person name="Crouse K."/>
            <person name="Collura K."/>
            <person name="Kudrna D."/>
            <person name="Currie J."/>
            <person name="He R."/>
            <person name="Angelova A."/>
            <person name="Rajasekar S."/>
            <person name="Mueller T."/>
            <person name="Lomeli R."/>
            <person name="Scara G."/>
            <person name="Ko A."/>
            <person name="Delaney K."/>
            <person name="Wissotski M."/>
            <person name="Lopez G."/>
            <person name="Campos D."/>
            <person name="Braidotti M."/>
            <person name="Ashley E."/>
            <person name="Golser W."/>
            <person name="Kim H."/>
            <person name="Lee S."/>
            <person name="Lin J."/>
            <person name="Dujmic Z."/>
            <person name="Kim W."/>
            <person name="Talag J."/>
            <person name="Zuccolo A."/>
            <person name="Fan C."/>
            <person name="Sebastian A."/>
            <person name="Kramer M."/>
            <person name="Spiegel L."/>
            <person name="Nascimento L."/>
            <person name="Zutavern T."/>
            <person name="Miller B."/>
            <person name="Ambroise C."/>
            <person name="Muller S."/>
            <person name="Spooner W."/>
            <person name="Narechania A."/>
            <person name="Ren L."/>
            <person name="Wei S."/>
            <person name="Kumari S."/>
            <person name="Faga B."/>
            <person name="Levy M.J."/>
            <person name="McMahan L."/>
            <person name="Van Buren P."/>
            <person name="Vaughn M.W."/>
            <person name="Ying K."/>
            <person name="Yeh C.-T."/>
            <person name="Emrich S.J."/>
            <person name="Jia Y."/>
            <person name="Kalyanaraman A."/>
            <person name="Hsia A.-P."/>
            <person name="Barbazuk W.B."/>
            <person name="Baucom R.S."/>
            <person name="Brutnell T.P."/>
            <person name="Carpita N.C."/>
            <person name="Chaparro C."/>
            <person name="Chia J.-M."/>
            <person name="Deragon J.-M."/>
            <person name="Estill J.C."/>
            <person name="Fu Y."/>
            <person name="Jeddeloh J.A."/>
            <person name="Han Y."/>
            <person name="Lee H."/>
            <person name="Li P."/>
            <person name="Lisch D.R."/>
            <person name="Liu S."/>
            <person name="Liu Z."/>
            <person name="Nagel D.H."/>
            <person name="McCann M.C."/>
            <person name="SanMiguel P."/>
            <person name="Myers A.M."/>
            <person name="Nettleton D."/>
            <person name="Nguyen J."/>
            <person name="Penning B.W."/>
            <person name="Ponnala L."/>
            <person name="Schneider K.L."/>
            <person name="Schwartz D.C."/>
            <person name="Sharma A."/>
            <person name="Soderlund C."/>
            <person name="Springer N.M."/>
            <person name="Sun Q."/>
            <person name="Wang H."/>
            <person name="Waterman M."/>
            <person name="Westerman R."/>
            <person name="Wolfgruber T.K."/>
            <person name="Yang L."/>
            <person name="Yu Y."/>
            <person name="Zhang L."/>
            <person name="Zhou S."/>
            <person name="Zhu Q."/>
            <person name="Bennetzen J.L."/>
            <person name="Dawe R.K."/>
            <person name="Jiang J."/>
            <person name="Jiang N."/>
            <person name="Presting G.G."/>
            <person name="Wessler S.R."/>
            <person name="Aluru S."/>
            <person name="Martienssen R.A."/>
            <person name="Clifton S.W."/>
            <person name="McCombie W.R."/>
            <person name="Wing R.A."/>
            <person name="Wilson R.K."/>
        </authorList>
    </citation>
    <scope>NUCLEOTIDE SEQUENCE [LARGE SCALE GENOMIC DNA]</scope>
    <source>
        <strain evidence="7">cv. B73</strain>
    </source>
</reference>
<evidence type="ECO:0000256" key="4">
    <source>
        <dbReference type="ARBA" id="ARBA00023136"/>
    </source>
</evidence>
<reference evidence="6" key="3">
    <citation type="submission" date="2021-05" db="UniProtKB">
        <authorList>
            <consortium name="EnsemblPlants"/>
        </authorList>
    </citation>
    <scope>IDENTIFICATION</scope>
    <source>
        <strain evidence="6">cv. B73</strain>
    </source>
</reference>
<dbReference type="GO" id="GO:0045037">
    <property type="term" value="P:protein import into chloroplast stroma"/>
    <property type="evidence" value="ECO:0000318"/>
    <property type="project" value="GO_Central"/>
</dbReference>
<dbReference type="GO" id="GO:0015171">
    <property type="term" value="F:amino acid transmembrane transporter activity"/>
    <property type="evidence" value="ECO:0000318"/>
    <property type="project" value="GO_Central"/>
</dbReference>
<name>A0A804PT98_MAIZE</name>
<dbReference type="PANTHER" id="PTHR15371">
    <property type="entry name" value="TIM23"/>
    <property type="match status" value="1"/>
</dbReference>
<evidence type="ECO:0000313" key="6">
    <source>
        <dbReference type="EnsemblPlants" id="Zm00001eb266870_P002"/>
    </source>
</evidence>
<accession>A0A804PT98</accession>
<keyword evidence="4 5" id="KW-0472">Membrane</keyword>
<keyword evidence="3 5" id="KW-1133">Transmembrane helix</keyword>
<evidence type="ECO:0000256" key="5">
    <source>
        <dbReference type="SAM" id="Phobius"/>
    </source>
</evidence>
<gene>
    <name evidence="6" type="primary">LOC103629252</name>
</gene>
<comment type="subcellular location">
    <subcellularLocation>
        <location evidence="1">Membrane</location>
        <topology evidence="1">Multi-pass membrane protein</topology>
    </subcellularLocation>
</comment>
<keyword evidence="8" id="KW-1267">Proteomics identification</keyword>
<dbReference type="EnsemblPlants" id="Zm00001eb266870_T002">
    <property type="protein sequence ID" value="Zm00001eb266870_P002"/>
    <property type="gene ID" value="Zm00001eb266870"/>
</dbReference>
<evidence type="ECO:0000256" key="1">
    <source>
        <dbReference type="ARBA" id="ARBA00004141"/>
    </source>
</evidence>
<organism evidence="6 7">
    <name type="scientific">Zea mays</name>
    <name type="common">Maize</name>
    <dbReference type="NCBI Taxonomy" id="4577"/>
    <lineage>
        <taxon>Eukaryota</taxon>
        <taxon>Viridiplantae</taxon>
        <taxon>Streptophyta</taxon>
        <taxon>Embryophyta</taxon>
        <taxon>Tracheophyta</taxon>
        <taxon>Spermatophyta</taxon>
        <taxon>Magnoliopsida</taxon>
        <taxon>Liliopsida</taxon>
        <taxon>Poales</taxon>
        <taxon>Poaceae</taxon>
        <taxon>PACMAD clade</taxon>
        <taxon>Panicoideae</taxon>
        <taxon>Andropogonodae</taxon>
        <taxon>Andropogoneae</taxon>
        <taxon>Tripsacinae</taxon>
        <taxon>Zea</taxon>
    </lineage>
</organism>
<proteinExistence type="evidence at protein level"/>
<dbReference type="Proteomes" id="UP000007305">
    <property type="component" value="Chromosome 6"/>
</dbReference>
<dbReference type="GO" id="GO:0009707">
    <property type="term" value="C:chloroplast outer membrane"/>
    <property type="evidence" value="ECO:0000318"/>
    <property type="project" value="GO_Central"/>
</dbReference>
<reference evidence="6" key="2">
    <citation type="submission" date="2019-07" db="EMBL/GenBank/DDBJ databases">
        <authorList>
            <person name="Seetharam A."/>
            <person name="Woodhouse M."/>
            <person name="Cannon E."/>
        </authorList>
    </citation>
    <scope>NUCLEOTIDE SEQUENCE [LARGE SCALE GENOMIC DNA]</scope>
    <source>
        <strain evidence="6">cv. B73</strain>
    </source>
</reference>